<gene>
    <name evidence="1" type="ORF">L3X38_036607</name>
</gene>
<proteinExistence type="predicted"/>
<reference evidence="1 2" key="1">
    <citation type="journal article" date="2022" name="G3 (Bethesda)">
        <title>Whole-genome sequence and methylome profiling of the almond [Prunus dulcis (Mill.) D.A. Webb] cultivar 'Nonpareil'.</title>
        <authorList>
            <person name="D'Amico-Willman K.M."/>
            <person name="Ouma W.Z."/>
            <person name="Meulia T."/>
            <person name="Sideli G.M."/>
            <person name="Gradziel T.M."/>
            <person name="Fresnedo-Ramirez J."/>
        </authorList>
    </citation>
    <scope>NUCLEOTIDE SEQUENCE [LARGE SCALE GENOMIC DNA]</scope>
    <source>
        <strain evidence="1">Clone GOH B32 T37-40</strain>
    </source>
</reference>
<accession>A0AAD4YPU2</accession>
<dbReference type="AlphaFoldDB" id="A0AAD4YPU2"/>
<dbReference type="Proteomes" id="UP001054821">
    <property type="component" value="Chromosome 7"/>
</dbReference>
<protein>
    <submittedName>
        <fullName evidence="1">Uncharacterized protein</fullName>
    </submittedName>
</protein>
<organism evidence="1 2">
    <name type="scientific">Prunus dulcis</name>
    <name type="common">Almond</name>
    <name type="synonym">Amygdalus dulcis</name>
    <dbReference type="NCBI Taxonomy" id="3755"/>
    <lineage>
        <taxon>Eukaryota</taxon>
        <taxon>Viridiplantae</taxon>
        <taxon>Streptophyta</taxon>
        <taxon>Embryophyta</taxon>
        <taxon>Tracheophyta</taxon>
        <taxon>Spermatophyta</taxon>
        <taxon>Magnoliopsida</taxon>
        <taxon>eudicotyledons</taxon>
        <taxon>Gunneridae</taxon>
        <taxon>Pentapetalae</taxon>
        <taxon>rosids</taxon>
        <taxon>fabids</taxon>
        <taxon>Rosales</taxon>
        <taxon>Rosaceae</taxon>
        <taxon>Amygdaloideae</taxon>
        <taxon>Amygdaleae</taxon>
        <taxon>Prunus</taxon>
    </lineage>
</organism>
<dbReference type="EMBL" id="JAJFAZ020000007">
    <property type="protein sequence ID" value="KAI5316900.1"/>
    <property type="molecule type" value="Genomic_DNA"/>
</dbReference>
<comment type="caution">
    <text evidence="1">The sequence shown here is derived from an EMBL/GenBank/DDBJ whole genome shotgun (WGS) entry which is preliminary data.</text>
</comment>
<keyword evidence="2" id="KW-1185">Reference proteome</keyword>
<evidence type="ECO:0000313" key="1">
    <source>
        <dbReference type="EMBL" id="KAI5316900.1"/>
    </source>
</evidence>
<evidence type="ECO:0000313" key="2">
    <source>
        <dbReference type="Proteomes" id="UP001054821"/>
    </source>
</evidence>
<name>A0AAD4YPU2_PRUDU</name>
<sequence length="115" mass="12915">MLFALDRTQNFRLNWPGPYPICSNIFCTDGLNDSRRPYLKMSIKTQPRHQDCSARSGGIRMVTDAGMSYSTRILANSYSVSMFDTKWSTSSTRPVGCIIGILSLSVRTLMNPSPR</sequence>